<evidence type="ECO:0000313" key="3">
    <source>
        <dbReference type="Proteomes" id="UP000031408"/>
    </source>
</evidence>
<evidence type="ECO:0000313" key="2">
    <source>
        <dbReference type="EMBL" id="KIC94340.1"/>
    </source>
</evidence>
<evidence type="ECO:0000259" key="1">
    <source>
        <dbReference type="PROSITE" id="PS51819"/>
    </source>
</evidence>
<gene>
    <name evidence="2" type="ORF">OI18_12005</name>
</gene>
<dbReference type="Proteomes" id="UP000031408">
    <property type="component" value="Unassembled WGS sequence"/>
</dbReference>
<organism evidence="2 3">
    <name type="scientific">Flavihumibacter solisilvae</name>
    <dbReference type="NCBI Taxonomy" id="1349421"/>
    <lineage>
        <taxon>Bacteria</taxon>
        <taxon>Pseudomonadati</taxon>
        <taxon>Bacteroidota</taxon>
        <taxon>Chitinophagia</taxon>
        <taxon>Chitinophagales</taxon>
        <taxon>Chitinophagaceae</taxon>
        <taxon>Flavihumibacter</taxon>
    </lineage>
</organism>
<dbReference type="EMBL" id="JSVC01000013">
    <property type="protein sequence ID" value="KIC94340.1"/>
    <property type="molecule type" value="Genomic_DNA"/>
</dbReference>
<comment type="caution">
    <text evidence="2">The sequence shown here is derived from an EMBL/GenBank/DDBJ whole genome shotgun (WGS) entry which is preliminary data.</text>
</comment>
<proteinExistence type="predicted"/>
<dbReference type="InterPro" id="IPR029068">
    <property type="entry name" value="Glyas_Bleomycin-R_OHBP_Dase"/>
</dbReference>
<dbReference type="InterPro" id="IPR004360">
    <property type="entry name" value="Glyas_Fos-R_dOase_dom"/>
</dbReference>
<sequence length="130" mass="14590">MAENHPAKFRVENIAPILNVSDMVRSLDFYVGILGFKNADWGTDEFSLVSRENSGLYLCKGGQGMPGTWVWIGFDGDIFSLYRELVQKGVTIVLAPTNFSWACEMQVKDPDGHVLRFGTDPDEQQPFADR</sequence>
<dbReference type="Gene3D" id="3.10.180.10">
    <property type="entry name" value="2,3-Dihydroxybiphenyl 1,2-Dioxygenase, domain 1"/>
    <property type="match status" value="1"/>
</dbReference>
<dbReference type="Pfam" id="PF00903">
    <property type="entry name" value="Glyoxalase"/>
    <property type="match status" value="1"/>
</dbReference>
<protein>
    <recommendedName>
        <fullName evidence="1">VOC domain-containing protein</fullName>
    </recommendedName>
</protein>
<name>A0A0C1IJH2_9BACT</name>
<keyword evidence="3" id="KW-1185">Reference proteome</keyword>
<dbReference type="InterPro" id="IPR037523">
    <property type="entry name" value="VOC_core"/>
</dbReference>
<dbReference type="STRING" id="1349421.OI18_12005"/>
<feature type="domain" description="VOC" evidence="1">
    <location>
        <begin position="10"/>
        <end position="120"/>
    </location>
</feature>
<dbReference type="RefSeq" id="WP_039140101.1">
    <property type="nucleotide sequence ID" value="NZ_JSVC01000013.1"/>
</dbReference>
<accession>A0A0C1IJH2</accession>
<dbReference type="PROSITE" id="PS51819">
    <property type="entry name" value="VOC"/>
    <property type="match status" value="1"/>
</dbReference>
<reference evidence="2 3" key="1">
    <citation type="submission" date="2014-11" db="EMBL/GenBank/DDBJ databases">
        <title>Genome sequence of Flavihumibacter solisilvae 3-3.</title>
        <authorList>
            <person name="Zhou G."/>
            <person name="Li M."/>
            <person name="Wang G."/>
        </authorList>
    </citation>
    <scope>NUCLEOTIDE SEQUENCE [LARGE SCALE GENOMIC DNA]</scope>
    <source>
        <strain evidence="2 3">3-3</strain>
    </source>
</reference>
<dbReference type="OrthoDB" id="9798201at2"/>
<dbReference type="SUPFAM" id="SSF54593">
    <property type="entry name" value="Glyoxalase/Bleomycin resistance protein/Dihydroxybiphenyl dioxygenase"/>
    <property type="match status" value="1"/>
</dbReference>
<dbReference type="AlphaFoldDB" id="A0A0C1IJH2"/>